<reference evidence="1" key="1">
    <citation type="submission" date="2016-05" db="EMBL/GenBank/DDBJ databases">
        <title>Microbial consortia oxidize butane by reversing methanogenesis.</title>
        <authorList>
            <person name="Laso-Perez R."/>
            <person name="Richter M."/>
            <person name="Wegener G."/>
            <person name="Musat F."/>
        </authorList>
    </citation>
    <scope>NUCLEOTIDE SEQUENCE [LARGE SCALE GENOMIC DNA]</scope>
    <source>
        <strain evidence="1">BOX1</strain>
    </source>
</reference>
<proteinExistence type="predicted"/>
<dbReference type="STRING" id="1839936.SBU_001339"/>
<name>A0A1F2P4X4_9EURY</name>
<accession>A0A1F2P4X4</accession>
<organism evidence="1 2">
    <name type="scientific">Candidatus Syntropharchaeum butanivorans</name>
    <dbReference type="NCBI Taxonomy" id="1839936"/>
    <lineage>
        <taxon>Archaea</taxon>
        <taxon>Methanobacteriati</taxon>
        <taxon>Methanobacteriota</taxon>
        <taxon>Stenosarchaea group</taxon>
        <taxon>Methanomicrobia</taxon>
        <taxon>Methanosarcinales</taxon>
        <taxon>ANME-2 cluster</taxon>
        <taxon>Candidatus Syntropharchaeum</taxon>
    </lineage>
</organism>
<keyword evidence="2" id="KW-1185">Reference proteome</keyword>
<sequence length="41" mass="4818">MDLIEGFSKDNFERVGLFAECERGKIIYYQEEFKIDNKKGG</sequence>
<evidence type="ECO:0000313" key="2">
    <source>
        <dbReference type="Proteomes" id="UP000185779"/>
    </source>
</evidence>
<dbReference type="Proteomes" id="UP000185779">
    <property type="component" value="Unassembled WGS sequence"/>
</dbReference>
<dbReference type="AlphaFoldDB" id="A0A1F2P4X4"/>
<evidence type="ECO:0000313" key="1">
    <source>
        <dbReference type="EMBL" id="OFV65756.1"/>
    </source>
</evidence>
<gene>
    <name evidence="1" type="ORF">SBU_001339</name>
</gene>
<dbReference type="EMBL" id="LYOR01000007">
    <property type="protein sequence ID" value="OFV65756.1"/>
    <property type="molecule type" value="Genomic_DNA"/>
</dbReference>
<comment type="caution">
    <text evidence="1">The sequence shown here is derived from an EMBL/GenBank/DDBJ whole genome shotgun (WGS) entry which is preliminary data.</text>
</comment>
<protein>
    <submittedName>
        <fullName evidence="1">Uncharacterized protein</fullName>
    </submittedName>
</protein>